<dbReference type="Proteomes" id="UP000288293">
    <property type="component" value="Unassembled WGS sequence"/>
</dbReference>
<dbReference type="RefSeq" id="WP_126803535.1">
    <property type="nucleotide sequence ID" value="NZ_PIPL01000001.1"/>
</dbReference>
<sequence>MINLYKYTLLCSSLFLFPTLANADATYHPGIGIGAQYSGLGANMTRATDNDLWVVGGGLVRYNSDSGSLFGLTASYHRSDILGDSGEHAIGIGVGPVGVQRSFEYWRQDGWTYYRETDQRAVYGGMLMYNYYPRRMSLGGSHIGVSFGYGERDGRSVRGLDINFGYRF</sequence>
<evidence type="ECO:0000313" key="2">
    <source>
        <dbReference type="EMBL" id="RUO26724.1"/>
    </source>
</evidence>
<dbReference type="AlphaFoldDB" id="A0A432W9C3"/>
<reference evidence="2 3" key="1">
    <citation type="journal article" date="2011" name="Front. Microbiol.">
        <title>Genomic signatures of strain selection and enhancement in Bacillus atrophaeus var. globigii, a historical biowarfare simulant.</title>
        <authorList>
            <person name="Gibbons H.S."/>
            <person name="Broomall S.M."/>
            <person name="McNew L.A."/>
            <person name="Daligault H."/>
            <person name="Chapman C."/>
            <person name="Bruce D."/>
            <person name="Karavis M."/>
            <person name="Krepps M."/>
            <person name="McGregor P.A."/>
            <person name="Hong C."/>
            <person name="Park K.H."/>
            <person name="Akmal A."/>
            <person name="Feldman A."/>
            <person name="Lin J.S."/>
            <person name="Chang W.E."/>
            <person name="Higgs B.W."/>
            <person name="Demirev P."/>
            <person name="Lindquist J."/>
            <person name="Liem A."/>
            <person name="Fochler E."/>
            <person name="Read T.D."/>
            <person name="Tapia R."/>
            <person name="Johnson S."/>
            <person name="Bishop-Lilly K.A."/>
            <person name="Detter C."/>
            <person name="Han C."/>
            <person name="Sozhamannan S."/>
            <person name="Rosenzweig C.N."/>
            <person name="Skowronski E.W."/>
        </authorList>
    </citation>
    <scope>NUCLEOTIDE SEQUENCE [LARGE SCALE GENOMIC DNA]</scope>
    <source>
        <strain evidence="2 3">MLST1</strain>
    </source>
</reference>
<dbReference type="OrthoDB" id="6398712at2"/>
<accession>A0A432W9C3</accession>
<protein>
    <recommendedName>
        <fullName evidence="4">Outer membrane protein beta-barrel domain-containing protein</fullName>
    </recommendedName>
</protein>
<name>A0A432W9C3_9GAMM</name>
<organism evidence="2 3">
    <name type="scientific">Aliidiomarina minuta</name>
    <dbReference type="NCBI Taxonomy" id="880057"/>
    <lineage>
        <taxon>Bacteria</taxon>
        <taxon>Pseudomonadati</taxon>
        <taxon>Pseudomonadota</taxon>
        <taxon>Gammaproteobacteria</taxon>
        <taxon>Alteromonadales</taxon>
        <taxon>Idiomarinaceae</taxon>
        <taxon>Aliidiomarina</taxon>
    </lineage>
</organism>
<comment type="caution">
    <text evidence="2">The sequence shown here is derived from an EMBL/GenBank/DDBJ whole genome shotgun (WGS) entry which is preliminary data.</text>
</comment>
<feature type="chain" id="PRO_5019220565" description="Outer membrane protein beta-barrel domain-containing protein" evidence="1">
    <location>
        <begin position="24"/>
        <end position="168"/>
    </location>
</feature>
<evidence type="ECO:0008006" key="4">
    <source>
        <dbReference type="Google" id="ProtNLM"/>
    </source>
</evidence>
<proteinExistence type="predicted"/>
<keyword evidence="3" id="KW-1185">Reference proteome</keyword>
<feature type="signal peptide" evidence="1">
    <location>
        <begin position="1"/>
        <end position="23"/>
    </location>
</feature>
<keyword evidence="1" id="KW-0732">Signal</keyword>
<evidence type="ECO:0000313" key="3">
    <source>
        <dbReference type="Proteomes" id="UP000288293"/>
    </source>
</evidence>
<dbReference type="EMBL" id="PIPL01000001">
    <property type="protein sequence ID" value="RUO26724.1"/>
    <property type="molecule type" value="Genomic_DNA"/>
</dbReference>
<gene>
    <name evidence="2" type="ORF">CWE09_08495</name>
</gene>
<evidence type="ECO:0000256" key="1">
    <source>
        <dbReference type="SAM" id="SignalP"/>
    </source>
</evidence>